<sequence length="331" mass="37303">MSASKNKKREIKEHKDTQSLAEEEDMLVPPIKHRRRFSPEETHILEKEYDRNPNPTQEKIQHIANGIGTPRKIVTTWFQNRRAKNKRKEKLKSQENKSLIVSCISVTSDTEHHALDETGQNTNIKEIEMPPNGPKVLEVDAQTNSSALDDNSSSNFSPTTGPPPLLTSSYASPHLGHSSVPSNHSIFILPQSPSVVFSNNVFIQQQHPSSFHPFLSFEDTYKVDQSSLYPTNTSNKSPISSSIPFYRSSANVNNSTTSNPQICIKPTDLLIEYYNEERRYRESLLNVSNNHNNLIASSSTRNNMHGAINSTDNMSYEELLLMGSLDEPPKD</sequence>
<dbReference type="PROSITE" id="PS50071">
    <property type="entry name" value="HOMEOBOX_2"/>
    <property type="match status" value="1"/>
</dbReference>
<proteinExistence type="predicted"/>
<dbReference type="PANTHER" id="PTHR24324">
    <property type="entry name" value="HOMEOBOX PROTEIN HHEX"/>
    <property type="match status" value="1"/>
</dbReference>
<keyword evidence="8" id="KW-1185">Reference proteome</keyword>
<evidence type="ECO:0000259" key="6">
    <source>
        <dbReference type="PROSITE" id="PS50071"/>
    </source>
</evidence>
<evidence type="ECO:0000256" key="5">
    <source>
        <dbReference type="SAM" id="MobiDB-lite"/>
    </source>
</evidence>
<dbReference type="GO" id="GO:0030154">
    <property type="term" value="P:cell differentiation"/>
    <property type="evidence" value="ECO:0007669"/>
    <property type="project" value="TreeGrafter"/>
</dbReference>
<keyword evidence="3 4" id="KW-0539">Nucleus</keyword>
<evidence type="ECO:0000313" key="8">
    <source>
        <dbReference type="Proteomes" id="UP000716291"/>
    </source>
</evidence>
<feature type="region of interest" description="Disordered" evidence="5">
    <location>
        <begin position="112"/>
        <end position="172"/>
    </location>
</feature>
<comment type="subcellular location">
    <subcellularLocation>
        <location evidence="3 4">Nucleus</location>
    </subcellularLocation>
</comment>
<dbReference type="InterPro" id="IPR051000">
    <property type="entry name" value="Homeobox_DNA-bind_prot"/>
</dbReference>
<dbReference type="SUPFAM" id="SSF46689">
    <property type="entry name" value="Homeodomain-like"/>
    <property type="match status" value="1"/>
</dbReference>
<dbReference type="GO" id="GO:0000978">
    <property type="term" value="F:RNA polymerase II cis-regulatory region sequence-specific DNA binding"/>
    <property type="evidence" value="ECO:0007669"/>
    <property type="project" value="TreeGrafter"/>
</dbReference>
<reference evidence="7" key="1">
    <citation type="journal article" date="2020" name="Microb. Genom.">
        <title>Genetic diversity of clinical and environmental Mucorales isolates obtained from an investigation of mucormycosis cases among solid organ transplant recipients.</title>
        <authorList>
            <person name="Nguyen M.H."/>
            <person name="Kaul D."/>
            <person name="Muto C."/>
            <person name="Cheng S.J."/>
            <person name="Richter R.A."/>
            <person name="Bruno V.M."/>
            <person name="Liu G."/>
            <person name="Beyhan S."/>
            <person name="Sundermann A.J."/>
            <person name="Mounaud S."/>
            <person name="Pasculle A.W."/>
            <person name="Nierman W.C."/>
            <person name="Driscoll E."/>
            <person name="Cumbie R."/>
            <person name="Clancy C.J."/>
            <person name="Dupont C.L."/>
        </authorList>
    </citation>
    <scope>NUCLEOTIDE SEQUENCE</scope>
    <source>
        <strain evidence="7">GL11</strain>
    </source>
</reference>
<evidence type="ECO:0000256" key="4">
    <source>
        <dbReference type="RuleBase" id="RU000682"/>
    </source>
</evidence>
<feature type="region of interest" description="Disordered" evidence="5">
    <location>
        <begin position="1"/>
        <end position="56"/>
    </location>
</feature>
<evidence type="ECO:0000256" key="1">
    <source>
        <dbReference type="ARBA" id="ARBA00023125"/>
    </source>
</evidence>
<dbReference type="CDD" id="cd00086">
    <property type="entry name" value="homeodomain"/>
    <property type="match status" value="1"/>
</dbReference>
<dbReference type="Proteomes" id="UP000716291">
    <property type="component" value="Unassembled WGS sequence"/>
</dbReference>
<feature type="compositionally biased region" description="Low complexity" evidence="5">
    <location>
        <begin position="144"/>
        <end position="159"/>
    </location>
</feature>
<keyword evidence="1 3" id="KW-0238">DNA-binding</keyword>
<organism evidence="7 8">
    <name type="scientific">Rhizopus oryzae</name>
    <name type="common">Mucormycosis agent</name>
    <name type="synonym">Rhizopus arrhizus var. delemar</name>
    <dbReference type="NCBI Taxonomy" id="64495"/>
    <lineage>
        <taxon>Eukaryota</taxon>
        <taxon>Fungi</taxon>
        <taxon>Fungi incertae sedis</taxon>
        <taxon>Mucoromycota</taxon>
        <taxon>Mucoromycotina</taxon>
        <taxon>Mucoromycetes</taxon>
        <taxon>Mucorales</taxon>
        <taxon>Mucorineae</taxon>
        <taxon>Rhizopodaceae</taxon>
        <taxon>Rhizopus</taxon>
    </lineage>
</organism>
<accession>A0A9P7BWI9</accession>
<dbReference type="EMBL" id="JAANQT010000176">
    <property type="protein sequence ID" value="KAG1313631.1"/>
    <property type="molecule type" value="Genomic_DNA"/>
</dbReference>
<feature type="compositionally biased region" description="Basic and acidic residues" evidence="5">
    <location>
        <begin position="37"/>
        <end position="51"/>
    </location>
</feature>
<dbReference type="Pfam" id="PF00046">
    <property type="entry name" value="Homeodomain"/>
    <property type="match status" value="1"/>
</dbReference>
<dbReference type="GO" id="GO:0006357">
    <property type="term" value="P:regulation of transcription by RNA polymerase II"/>
    <property type="evidence" value="ECO:0007669"/>
    <property type="project" value="TreeGrafter"/>
</dbReference>
<name>A0A9P7BWI9_RHIOR</name>
<dbReference type="Gene3D" id="1.10.10.60">
    <property type="entry name" value="Homeodomain-like"/>
    <property type="match status" value="1"/>
</dbReference>
<dbReference type="GO" id="GO:0005634">
    <property type="term" value="C:nucleus"/>
    <property type="evidence" value="ECO:0007669"/>
    <property type="project" value="UniProtKB-SubCell"/>
</dbReference>
<evidence type="ECO:0000313" key="7">
    <source>
        <dbReference type="EMBL" id="KAG1313631.1"/>
    </source>
</evidence>
<dbReference type="InterPro" id="IPR009057">
    <property type="entry name" value="Homeodomain-like_sf"/>
</dbReference>
<evidence type="ECO:0000256" key="2">
    <source>
        <dbReference type="ARBA" id="ARBA00023155"/>
    </source>
</evidence>
<feature type="domain" description="Homeobox" evidence="6">
    <location>
        <begin position="28"/>
        <end position="88"/>
    </location>
</feature>
<dbReference type="AlphaFoldDB" id="A0A9P7BWI9"/>
<evidence type="ECO:0000256" key="3">
    <source>
        <dbReference type="PROSITE-ProRule" id="PRU00108"/>
    </source>
</evidence>
<feature type="DNA-binding region" description="Homeobox" evidence="3">
    <location>
        <begin position="30"/>
        <end position="89"/>
    </location>
</feature>
<protein>
    <recommendedName>
        <fullName evidence="6">Homeobox domain-containing protein</fullName>
    </recommendedName>
</protein>
<keyword evidence="2 3" id="KW-0371">Homeobox</keyword>
<dbReference type="SMART" id="SM00389">
    <property type="entry name" value="HOX"/>
    <property type="match status" value="1"/>
</dbReference>
<dbReference type="InterPro" id="IPR001356">
    <property type="entry name" value="HD"/>
</dbReference>
<comment type="caution">
    <text evidence="7">The sequence shown here is derived from an EMBL/GenBank/DDBJ whole genome shotgun (WGS) entry which is preliminary data.</text>
</comment>
<dbReference type="PANTHER" id="PTHR24324:SF9">
    <property type="entry name" value="HOMEOBOX DOMAIN-CONTAINING PROTEIN"/>
    <property type="match status" value="1"/>
</dbReference>
<gene>
    <name evidence="7" type="ORF">G6F64_002099</name>
</gene>